<feature type="transmembrane region" description="Helical" evidence="11">
    <location>
        <begin position="314"/>
        <end position="334"/>
    </location>
</feature>
<keyword evidence="7" id="KW-0869">Chloride channel</keyword>
<dbReference type="Pfam" id="PF00654">
    <property type="entry name" value="Voltage_CLC"/>
    <property type="match status" value="1"/>
</dbReference>
<keyword evidence="10" id="KW-0129">CBS domain</keyword>
<keyword evidence="4 11" id="KW-1133">Transmembrane helix</keyword>
<evidence type="ECO:0000256" key="2">
    <source>
        <dbReference type="ARBA" id="ARBA00022448"/>
    </source>
</evidence>
<dbReference type="AlphaFoldDB" id="A0A5A9ZKI9"/>
<organism evidence="13 14">
    <name type="scientific">Aquicoccus porphyridii</name>
    <dbReference type="NCBI Taxonomy" id="1852029"/>
    <lineage>
        <taxon>Bacteria</taxon>
        <taxon>Pseudomonadati</taxon>
        <taxon>Pseudomonadota</taxon>
        <taxon>Alphaproteobacteria</taxon>
        <taxon>Rhodobacterales</taxon>
        <taxon>Paracoccaceae</taxon>
        <taxon>Aquicoccus</taxon>
    </lineage>
</organism>
<dbReference type="GO" id="GO:0034707">
    <property type="term" value="C:chloride channel complex"/>
    <property type="evidence" value="ECO:0007669"/>
    <property type="project" value="UniProtKB-KW"/>
</dbReference>
<feature type="transmembrane region" description="Helical" evidence="11">
    <location>
        <begin position="368"/>
        <end position="393"/>
    </location>
</feature>
<evidence type="ECO:0000313" key="13">
    <source>
        <dbReference type="EMBL" id="KAA0917496.1"/>
    </source>
</evidence>
<comment type="subcellular location">
    <subcellularLocation>
        <location evidence="1">Membrane</location>
        <topology evidence="1">Multi-pass membrane protein</topology>
    </subcellularLocation>
</comment>
<keyword evidence="8" id="KW-0868">Chloride</keyword>
<dbReference type="PANTHER" id="PTHR43427:SF6">
    <property type="entry name" value="CHLORIDE CHANNEL PROTEIN CLC-E"/>
    <property type="match status" value="1"/>
</dbReference>
<keyword evidence="3 11" id="KW-0812">Transmembrane</keyword>
<feature type="transmembrane region" description="Helical" evidence="11">
    <location>
        <begin position="115"/>
        <end position="135"/>
    </location>
</feature>
<dbReference type="SUPFAM" id="SSF81340">
    <property type="entry name" value="Clc chloride channel"/>
    <property type="match status" value="1"/>
</dbReference>
<reference evidence="13 14" key="1">
    <citation type="submission" date="2019-07" db="EMBL/GenBank/DDBJ databases">
        <title>Aquicoccus porphyridii gen. nov., sp. nov., isolated from a small marine red alga, Porphyridium marinum.</title>
        <authorList>
            <person name="Liu L."/>
        </authorList>
    </citation>
    <scope>NUCLEOTIDE SEQUENCE [LARGE SCALE GENOMIC DNA]</scope>
    <source>
        <strain evidence="13 14">L1 8-17</strain>
    </source>
</reference>
<keyword evidence="6 11" id="KW-0472">Membrane</keyword>
<keyword evidence="5" id="KW-0406">Ion transport</keyword>
<feature type="domain" description="CBS" evidence="12">
    <location>
        <begin position="496"/>
        <end position="559"/>
    </location>
</feature>
<dbReference type="InterPro" id="IPR014743">
    <property type="entry name" value="Cl-channel_core"/>
</dbReference>
<feature type="transmembrane region" description="Helical" evidence="11">
    <location>
        <begin position="12"/>
        <end position="41"/>
    </location>
</feature>
<feature type="transmembrane region" description="Helical" evidence="11">
    <location>
        <begin position="61"/>
        <end position="83"/>
    </location>
</feature>
<keyword evidence="9" id="KW-0407">Ion channel</keyword>
<feature type="transmembrane region" description="Helical" evidence="11">
    <location>
        <begin position="272"/>
        <end position="294"/>
    </location>
</feature>
<keyword evidence="14" id="KW-1185">Reference proteome</keyword>
<dbReference type="InterPro" id="IPR001807">
    <property type="entry name" value="ClC"/>
</dbReference>
<evidence type="ECO:0000256" key="11">
    <source>
        <dbReference type="SAM" id="Phobius"/>
    </source>
</evidence>
<feature type="transmembrane region" description="Helical" evidence="11">
    <location>
        <begin position="341"/>
        <end position="362"/>
    </location>
</feature>
<evidence type="ECO:0000256" key="4">
    <source>
        <dbReference type="ARBA" id="ARBA00022989"/>
    </source>
</evidence>
<evidence type="ECO:0000256" key="5">
    <source>
        <dbReference type="ARBA" id="ARBA00023065"/>
    </source>
</evidence>
<evidence type="ECO:0000256" key="1">
    <source>
        <dbReference type="ARBA" id="ARBA00004141"/>
    </source>
</evidence>
<feature type="transmembrane region" description="Helical" evidence="11">
    <location>
        <begin position="237"/>
        <end position="260"/>
    </location>
</feature>
<protein>
    <submittedName>
        <fullName evidence="13">Chloride channel protein</fullName>
    </submittedName>
</protein>
<dbReference type="CDD" id="cd00400">
    <property type="entry name" value="Voltage_gated_ClC"/>
    <property type="match status" value="1"/>
</dbReference>
<dbReference type="InterPro" id="IPR046342">
    <property type="entry name" value="CBS_dom_sf"/>
</dbReference>
<dbReference type="GO" id="GO:0005254">
    <property type="term" value="F:chloride channel activity"/>
    <property type="evidence" value="ECO:0007669"/>
    <property type="project" value="UniProtKB-KW"/>
</dbReference>
<dbReference type="InterPro" id="IPR050368">
    <property type="entry name" value="ClC-type_chloride_channel"/>
</dbReference>
<dbReference type="Pfam" id="PF00571">
    <property type="entry name" value="CBS"/>
    <property type="match status" value="2"/>
</dbReference>
<feature type="transmembrane region" description="Helical" evidence="11">
    <location>
        <begin position="198"/>
        <end position="217"/>
    </location>
</feature>
<dbReference type="PANTHER" id="PTHR43427">
    <property type="entry name" value="CHLORIDE CHANNEL PROTEIN CLC-E"/>
    <property type="match status" value="1"/>
</dbReference>
<evidence type="ECO:0000256" key="10">
    <source>
        <dbReference type="PROSITE-ProRule" id="PRU00703"/>
    </source>
</evidence>
<evidence type="ECO:0000256" key="6">
    <source>
        <dbReference type="ARBA" id="ARBA00023136"/>
    </source>
</evidence>
<evidence type="ECO:0000256" key="8">
    <source>
        <dbReference type="ARBA" id="ARBA00023214"/>
    </source>
</evidence>
<gene>
    <name evidence="13" type="ORF">FLO80_05455</name>
</gene>
<proteinExistence type="predicted"/>
<name>A0A5A9ZKI9_9RHOB</name>
<evidence type="ECO:0000313" key="14">
    <source>
        <dbReference type="Proteomes" id="UP000325291"/>
    </source>
</evidence>
<evidence type="ECO:0000256" key="9">
    <source>
        <dbReference type="ARBA" id="ARBA00023303"/>
    </source>
</evidence>
<dbReference type="Gene3D" id="3.10.580.10">
    <property type="entry name" value="CBS-domain"/>
    <property type="match status" value="1"/>
</dbReference>
<evidence type="ECO:0000256" key="7">
    <source>
        <dbReference type="ARBA" id="ARBA00023173"/>
    </source>
</evidence>
<comment type="caution">
    <text evidence="13">The sequence shown here is derived from an EMBL/GenBank/DDBJ whole genome shotgun (WGS) entry which is preliminary data.</text>
</comment>
<evidence type="ECO:0000256" key="3">
    <source>
        <dbReference type="ARBA" id="ARBA00022692"/>
    </source>
</evidence>
<keyword evidence="2" id="KW-0813">Transport</keyword>
<evidence type="ECO:0000259" key="12">
    <source>
        <dbReference type="PROSITE" id="PS51371"/>
    </source>
</evidence>
<sequence>MSVAPHRKPARPVIRMIILTVTALCVGAAASFAAIIFVELVSGLNSALLVAPRSRVQWERLPWLIILATLLVPTLGGLIVGVVHRYLSPERRPLGPPDVIRAVQFHRPLPDTRSGIVSTLTAILSLGTGASVGQYGPMVYLGALFGGAARRLRADVPNLDGIAMSCGVAAAIATAFNAPIAGLVFAHEVVLRHYSTQAFAPVTVASATGYVIANVIFERPALFLVEFPGVGHGYEFVLFAFLGLVVALAAIGFMRLVLACGPWMAGLIANPVLRPGVAGLVVGLTALALPDVLGIGTETLRFATIEGAFGQGELIVLILAKITLTALCIGAGFSGGVFSPALLIGSLIGALFWTLVSGAGGIPTSGVAVYAIGAMMAFASAVIGAPLTCILIVFELTRNYDITIAAMVAVVFSNLVSHRLFGRSLFDIQLARRGMDFSKGRDRAHLAELPVRDLLSADAVTMTPEDTPEDVARRLLDRGWRQAFVLGAEGQLVGVYSPSEGQQPATLTFEDDTNLADAMERMRGFVGDAVPVVTREGGRYLGAVSEADMVSAWLDHVARIREEENAAL</sequence>
<dbReference type="InterPro" id="IPR000644">
    <property type="entry name" value="CBS_dom"/>
</dbReference>
<dbReference type="PROSITE" id="PS51371">
    <property type="entry name" value="CBS"/>
    <property type="match status" value="1"/>
</dbReference>
<dbReference type="EMBL" id="VINQ01000003">
    <property type="protein sequence ID" value="KAA0917496.1"/>
    <property type="molecule type" value="Genomic_DNA"/>
</dbReference>
<dbReference type="RefSeq" id="WP_111362580.1">
    <property type="nucleotide sequence ID" value="NZ_VINQ01000003.1"/>
</dbReference>
<dbReference type="Gene3D" id="1.10.3080.10">
    <property type="entry name" value="Clc chloride channel"/>
    <property type="match status" value="1"/>
</dbReference>
<accession>A0A5A9ZKI9</accession>
<dbReference type="PRINTS" id="PR00762">
    <property type="entry name" value="CLCHANNEL"/>
</dbReference>
<feature type="transmembrane region" description="Helical" evidence="11">
    <location>
        <begin position="162"/>
        <end position="186"/>
    </location>
</feature>
<dbReference type="Proteomes" id="UP000325291">
    <property type="component" value="Unassembled WGS sequence"/>
</dbReference>
<dbReference type="SUPFAM" id="SSF54631">
    <property type="entry name" value="CBS-domain pair"/>
    <property type="match status" value="1"/>
</dbReference>